<sequence>MLIEDNGIQLAKLTEEKLKLEKGLLQQKQTIDFKKLIQQIERFVQNPVLDEEMLHKLIERI</sequence>
<gene>
    <name evidence="1" type="ORF">RYX45_20075</name>
</gene>
<protein>
    <submittedName>
        <fullName evidence="1">Recombinase family protein</fullName>
    </submittedName>
</protein>
<proteinExistence type="predicted"/>
<dbReference type="EMBL" id="JAWJAY010000084">
    <property type="protein sequence ID" value="MDV2887481.1"/>
    <property type="molecule type" value="Genomic_DNA"/>
</dbReference>
<evidence type="ECO:0000313" key="1">
    <source>
        <dbReference type="EMBL" id="MDV2887481.1"/>
    </source>
</evidence>
<dbReference type="AlphaFoldDB" id="A0AAJ2NRW6"/>
<organism evidence="1 2">
    <name type="scientific">Alkalihalophilus pseudofirmus</name>
    <name type="common">Bacillus pseudofirmus</name>
    <dbReference type="NCBI Taxonomy" id="79885"/>
    <lineage>
        <taxon>Bacteria</taxon>
        <taxon>Bacillati</taxon>
        <taxon>Bacillota</taxon>
        <taxon>Bacilli</taxon>
        <taxon>Bacillales</taxon>
        <taxon>Bacillaceae</taxon>
        <taxon>Alkalihalophilus</taxon>
    </lineage>
</organism>
<name>A0AAJ2NRW6_ALKPS</name>
<comment type="caution">
    <text evidence="1">The sequence shown here is derived from an EMBL/GenBank/DDBJ whole genome shotgun (WGS) entry which is preliminary data.</text>
</comment>
<evidence type="ECO:0000313" key="2">
    <source>
        <dbReference type="Proteomes" id="UP001285636"/>
    </source>
</evidence>
<feature type="non-terminal residue" evidence="1">
    <location>
        <position position="61"/>
    </location>
</feature>
<reference evidence="1" key="1">
    <citation type="submission" date="2023-10" db="EMBL/GenBank/DDBJ databases">
        <title>Screening of Alkalihalophilus pseudofirmusBZ-TG-HK211 and Its Alleviation of Salt Stress on Rapeseed Growth.</title>
        <authorList>
            <person name="Zhao B."/>
            <person name="Guo T."/>
        </authorList>
    </citation>
    <scope>NUCLEOTIDE SEQUENCE</scope>
    <source>
        <strain evidence="1">BZ-TG-HK211</strain>
    </source>
</reference>
<dbReference type="Proteomes" id="UP001285636">
    <property type="component" value="Unassembled WGS sequence"/>
</dbReference>
<accession>A0AAJ2NRW6</accession>